<dbReference type="EMBL" id="QUSF01000004">
    <property type="protein sequence ID" value="RLW09988.1"/>
    <property type="molecule type" value="Genomic_DNA"/>
</dbReference>
<dbReference type="OrthoDB" id="10595877at2759"/>
<protein>
    <submittedName>
        <fullName evidence="1">Uncharacterized protein</fullName>
    </submittedName>
</protein>
<gene>
    <name evidence="1" type="ORF">DV515_00002078</name>
</gene>
<dbReference type="Proteomes" id="UP000276834">
    <property type="component" value="Unassembled WGS sequence"/>
</dbReference>
<name>A0A3L8SW27_CHLGU</name>
<evidence type="ECO:0000313" key="2">
    <source>
        <dbReference type="Proteomes" id="UP000276834"/>
    </source>
</evidence>
<accession>A0A3L8SW27</accession>
<organism evidence="1 2">
    <name type="scientific">Chloebia gouldiae</name>
    <name type="common">Gouldian finch</name>
    <name type="synonym">Erythrura gouldiae</name>
    <dbReference type="NCBI Taxonomy" id="44316"/>
    <lineage>
        <taxon>Eukaryota</taxon>
        <taxon>Metazoa</taxon>
        <taxon>Chordata</taxon>
        <taxon>Craniata</taxon>
        <taxon>Vertebrata</taxon>
        <taxon>Euteleostomi</taxon>
        <taxon>Archelosauria</taxon>
        <taxon>Archosauria</taxon>
        <taxon>Dinosauria</taxon>
        <taxon>Saurischia</taxon>
        <taxon>Theropoda</taxon>
        <taxon>Coelurosauria</taxon>
        <taxon>Aves</taxon>
        <taxon>Neognathae</taxon>
        <taxon>Neoaves</taxon>
        <taxon>Telluraves</taxon>
        <taxon>Australaves</taxon>
        <taxon>Passeriformes</taxon>
        <taxon>Passeroidea</taxon>
        <taxon>Passeridae</taxon>
        <taxon>Chloebia</taxon>
    </lineage>
</organism>
<keyword evidence="2" id="KW-1185">Reference proteome</keyword>
<comment type="caution">
    <text evidence="1">The sequence shown here is derived from an EMBL/GenBank/DDBJ whole genome shotgun (WGS) entry which is preliminary data.</text>
</comment>
<proteinExistence type="predicted"/>
<evidence type="ECO:0000313" key="1">
    <source>
        <dbReference type="EMBL" id="RLW09988.1"/>
    </source>
</evidence>
<dbReference type="AlphaFoldDB" id="A0A3L8SW27"/>
<reference evidence="1 2" key="1">
    <citation type="journal article" date="2018" name="Proc. R. Soc. B">
        <title>A non-coding region near Follistatin controls head colour polymorphism in the Gouldian finch.</title>
        <authorList>
            <person name="Toomey M.B."/>
            <person name="Marques C.I."/>
            <person name="Andrade P."/>
            <person name="Araujo P.M."/>
            <person name="Sabatino S."/>
            <person name="Gazda M.A."/>
            <person name="Afonso S."/>
            <person name="Lopes R.J."/>
            <person name="Corbo J.C."/>
            <person name="Carneiro M."/>
        </authorList>
    </citation>
    <scope>NUCLEOTIDE SEQUENCE [LARGE SCALE GENOMIC DNA]</scope>
    <source>
        <strain evidence="1">Red01</strain>
        <tissue evidence="1">Muscle</tissue>
    </source>
</reference>
<sequence>MGGTSWLDLVSVPYGGSYPEDLLHYMTTVECTYSVSKKGDPVNKMTDFLRRGEPPEKARTVVANPGPKSCEQLWHLTAVYKQSLRTASSENPAAPMPCLSFWAMKSSNKKWSQKMLSSDISYGQQGQFGGVSWKLLLPDGSSHLWPLVPWIPVHHPSSHCCLPSGEKPFQLVISLLQPQTLLADADFSLAISDNFWREFDTCDGLQLANARVLTAR</sequence>